<evidence type="ECO:0000313" key="3">
    <source>
        <dbReference type="Proteomes" id="UP001556367"/>
    </source>
</evidence>
<evidence type="ECO:0000256" key="1">
    <source>
        <dbReference type="SAM" id="MobiDB-lite"/>
    </source>
</evidence>
<dbReference type="EMBL" id="JASNQZ010000008">
    <property type="protein sequence ID" value="KAL0953649.1"/>
    <property type="molecule type" value="Genomic_DNA"/>
</dbReference>
<name>A0ABR3JDD8_9AGAR</name>
<dbReference type="Proteomes" id="UP001556367">
    <property type="component" value="Unassembled WGS sequence"/>
</dbReference>
<reference evidence="3" key="1">
    <citation type="submission" date="2024-06" db="EMBL/GenBank/DDBJ databases">
        <title>Multi-omics analyses provide insights into the biosynthesis of the anticancer antibiotic pleurotin in Hohenbuehelia grisea.</title>
        <authorList>
            <person name="Weaver J.A."/>
            <person name="Alberti F."/>
        </authorList>
    </citation>
    <scope>NUCLEOTIDE SEQUENCE [LARGE SCALE GENOMIC DNA]</scope>
    <source>
        <strain evidence="3">T-177</strain>
    </source>
</reference>
<gene>
    <name evidence="2" type="ORF">HGRIS_004852</name>
</gene>
<sequence>MRLSGIFKSIMHRRTKSCSAAMQVIPVVHETRDRPASIDGKPPAGPTIDFKGYAEAHAKQPSRNFDSYAHQRIKSLEQQLAEATENAGRLAGEVQVALEELSAARADYCAEKSRHVGVKRHLAATVEAMGTLEIRLAHVDRFASLMIDLGLHEPVLARAKESLGSECRLQIDTDSIDTKSAGISHSGLDADEALVDAIKDAAAVAGSPWARIVDAVNGPRTAEEYLSAINMTISTRRALRDSKKVAQFWKCLAKEDATHANTVTPSVSTISSVHEPLPEERQNAVDELLDRVRNAEPPYNRVTLGGGLRAGRPEWVQGPRDVRVISRIAEPSGSSSSVRLRDVQSLSDSALAPLASLSFREELRASRSDKLFKSSSSVSPSHGSLEISITTEHIRINEPAQGVITHMSSRASIEALGQIRPSLSQSTDSLANRLLVPVSDTFTKTLSAQLLSADTTAVNASHREVRAARARLSGGSQPFDNSAFSNIAPDILSKDAMAATCATDPAGLPSSNSSGALTSEISRYDRNRPEPSGTNDASSLSTRALHSLERICSTLPSTSSIDYAESYPASLATISEHTEPDEGESSTNGSEIGPSFNHRDSLGHRRSFYEASQPHSDGSIEAGLTALHPTTSGQPVGAMPTALVNSAHPTASPQKSRHHSRLPMLKGPRQSIVAPPQLSPTRVKPEPPSVPSPPRATTQLRKAHAQPQNYSSVRQATVSSSLKSSNQNTIPSNTTTSSAAIMTNRTNQIPNPQPVTSPKKSILKPASVSSPSKVPPQKTRRLSLIPRTSLEGAKSVGLSSKTKENVKERVKEIERKAKGSSAGNASQLMDRGKRVIRGLSKVIA</sequence>
<feature type="region of interest" description="Disordered" evidence="1">
    <location>
        <begin position="667"/>
        <end position="780"/>
    </location>
</feature>
<evidence type="ECO:0000313" key="2">
    <source>
        <dbReference type="EMBL" id="KAL0953649.1"/>
    </source>
</evidence>
<accession>A0ABR3JDD8</accession>
<feature type="compositionally biased region" description="Polar residues" evidence="1">
    <location>
        <begin position="695"/>
        <end position="759"/>
    </location>
</feature>
<organism evidence="2 3">
    <name type="scientific">Hohenbuehelia grisea</name>
    <dbReference type="NCBI Taxonomy" id="104357"/>
    <lineage>
        <taxon>Eukaryota</taxon>
        <taxon>Fungi</taxon>
        <taxon>Dikarya</taxon>
        <taxon>Basidiomycota</taxon>
        <taxon>Agaricomycotina</taxon>
        <taxon>Agaricomycetes</taxon>
        <taxon>Agaricomycetidae</taxon>
        <taxon>Agaricales</taxon>
        <taxon>Pleurotineae</taxon>
        <taxon>Pleurotaceae</taxon>
        <taxon>Hohenbuehelia</taxon>
    </lineage>
</organism>
<protein>
    <submittedName>
        <fullName evidence="2">Uncharacterized protein</fullName>
    </submittedName>
</protein>
<keyword evidence="3" id="KW-1185">Reference proteome</keyword>
<feature type="region of interest" description="Disordered" evidence="1">
    <location>
        <begin position="577"/>
        <end position="641"/>
    </location>
</feature>
<comment type="caution">
    <text evidence="2">The sequence shown here is derived from an EMBL/GenBank/DDBJ whole genome shotgun (WGS) entry which is preliminary data.</text>
</comment>
<feature type="compositionally biased region" description="Low complexity" evidence="1">
    <location>
        <begin position="764"/>
        <end position="776"/>
    </location>
</feature>
<proteinExistence type="predicted"/>